<keyword evidence="12" id="KW-0251">Elongation factor</keyword>
<dbReference type="GO" id="GO:0003746">
    <property type="term" value="F:translation elongation factor activity"/>
    <property type="evidence" value="ECO:0007669"/>
    <property type="project" value="UniProtKB-KW"/>
</dbReference>
<evidence type="ECO:0000256" key="3">
    <source>
        <dbReference type="ARBA" id="ARBA00009730"/>
    </source>
</evidence>
<evidence type="ECO:0000256" key="1">
    <source>
        <dbReference type="ARBA" id="ARBA00003357"/>
    </source>
</evidence>
<dbReference type="Gene3D" id="2.20.25.190">
    <property type="match status" value="1"/>
</dbReference>
<comment type="function">
    <text evidence="1 10">Transcription elongation factor implicated in the maintenance of proper chromatin structure in actively transcribed regions.</text>
</comment>
<keyword evidence="6 10" id="KW-0862">Zinc</keyword>
<gene>
    <name evidence="12" type="ORF">CFIMG_004935RA</name>
</gene>
<evidence type="ECO:0000313" key="13">
    <source>
        <dbReference type="Proteomes" id="UP000222788"/>
    </source>
</evidence>
<evidence type="ECO:0000256" key="11">
    <source>
        <dbReference type="SAM" id="MobiDB-lite"/>
    </source>
</evidence>
<keyword evidence="13" id="KW-1185">Reference proteome</keyword>
<dbReference type="Proteomes" id="UP000222788">
    <property type="component" value="Unassembled WGS sequence"/>
</dbReference>
<comment type="subcellular location">
    <subcellularLocation>
        <location evidence="2 10">Nucleus</location>
    </subcellularLocation>
</comment>
<dbReference type="STRING" id="1035309.A0A2C5X0S5"/>
<dbReference type="InterPro" id="IPR038567">
    <property type="entry name" value="T_Elf1_sf"/>
</dbReference>
<evidence type="ECO:0000256" key="8">
    <source>
        <dbReference type="ARBA" id="ARBA00023163"/>
    </source>
</evidence>
<dbReference type="AlphaFoldDB" id="A0A2C5X0S5"/>
<sequence>MGKRKSSSKPQGPKKSDPLPTTFLCLFCNHEDAVTVKINRRGGVGNLNCNICGQTFQCAINYLSAPVDVYSDWVDAADAVTSNTKTGGQFTSRPARKQQLDEIADDDDY</sequence>
<keyword evidence="9 10" id="KW-0539">Nucleus</keyword>
<keyword evidence="4 10" id="KW-0479">Metal-binding</keyword>
<keyword evidence="12" id="KW-0648">Protein biosynthesis</keyword>
<keyword evidence="5 10" id="KW-0863">Zinc-finger</keyword>
<dbReference type="FunFam" id="2.20.25.190:FF:000001">
    <property type="entry name" value="Transcription elongation factor 1 homolog"/>
    <property type="match status" value="1"/>
</dbReference>
<dbReference type="GO" id="GO:0008023">
    <property type="term" value="C:transcription elongation factor complex"/>
    <property type="evidence" value="ECO:0007669"/>
    <property type="project" value="TreeGrafter"/>
</dbReference>
<dbReference type="PANTHER" id="PTHR20934:SF0">
    <property type="entry name" value="TRANSCRIPTION ELONGATION FACTOR 1 HOMOLOG"/>
    <property type="match status" value="1"/>
</dbReference>
<evidence type="ECO:0000256" key="7">
    <source>
        <dbReference type="ARBA" id="ARBA00023015"/>
    </source>
</evidence>
<dbReference type="GO" id="GO:0000993">
    <property type="term" value="F:RNA polymerase II complex binding"/>
    <property type="evidence" value="ECO:0007669"/>
    <property type="project" value="TreeGrafter"/>
</dbReference>
<comment type="similarity">
    <text evidence="3 10">Belongs to the ELOF1 family.</text>
</comment>
<evidence type="ECO:0000256" key="4">
    <source>
        <dbReference type="ARBA" id="ARBA00022723"/>
    </source>
</evidence>
<dbReference type="PANTHER" id="PTHR20934">
    <property type="entry name" value="TRANSCRIPTION ELONGATION FACTOR 1 HOMOLOG"/>
    <property type="match status" value="1"/>
</dbReference>
<evidence type="ECO:0000256" key="2">
    <source>
        <dbReference type="ARBA" id="ARBA00004123"/>
    </source>
</evidence>
<organism evidence="12 13">
    <name type="scientific">Ceratocystis fimbriata CBS 114723</name>
    <dbReference type="NCBI Taxonomy" id="1035309"/>
    <lineage>
        <taxon>Eukaryota</taxon>
        <taxon>Fungi</taxon>
        <taxon>Dikarya</taxon>
        <taxon>Ascomycota</taxon>
        <taxon>Pezizomycotina</taxon>
        <taxon>Sordariomycetes</taxon>
        <taxon>Hypocreomycetidae</taxon>
        <taxon>Microascales</taxon>
        <taxon>Ceratocystidaceae</taxon>
        <taxon>Ceratocystis</taxon>
    </lineage>
</organism>
<accession>A0A2C5X0S5</accession>
<dbReference type="OrthoDB" id="445983at2759"/>
<protein>
    <recommendedName>
        <fullName evidence="10">Transcription elongation factor 1 homolog</fullName>
    </recommendedName>
</protein>
<evidence type="ECO:0000256" key="5">
    <source>
        <dbReference type="ARBA" id="ARBA00022771"/>
    </source>
</evidence>
<dbReference type="SUPFAM" id="SSF57783">
    <property type="entry name" value="Zinc beta-ribbon"/>
    <property type="match status" value="1"/>
</dbReference>
<evidence type="ECO:0000256" key="9">
    <source>
        <dbReference type="ARBA" id="ARBA00023242"/>
    </source>
</evidence>
<feature type="region of interest" description="Disordered" evidence="11">
    <location>
        <begin position="84"/>
        <end position="109"/>
    </location>
</feature>
<dbReference type="InterPro" id="IPR007808">
    <property type="entry name" value="Elf1"/>
</dbReference>
<dbReference type="EMBL" id="APWK03000087">
    <property type="protein sequence ID" value="PHH51726.1"/>
    <property type="molecule type" value="Genomic_DNA"/>
</dbReference>
<evidence type="ECO:0000256" key="6">
    <source>
        <dbReference type="ARBA" id="ARBA00022833"/>
    </source>
</evidence>
<evidence type="ECO:0000313" key="12">
    <source>
        <dbReference type="EMBL" id="PHH51726.1"/>
    </source>
</evidence>
<dbReference type="Pfam" id="PF05129">
    <property type="entry name" value="Zn_ribbon_Elf1"/>
    <property type="match status" value="1"/>
</dbReference>
<dbReference type="GO" id="GO:0006368">
    <property type="term" value="P:transcription elongation by RNA polymerase II"/>
    <property type="evidence" value="ECO:0007669"/>
    <property type="project" value="TreeGrafter"/>
</dbReference>
<dbReference type="GO" id="GO:0008270">
    <property type="term" value="F:zinc ion binding"/>
    <property type="evidence" value="ECO:0007669"/>
    <property type="project" value="UniProtKB-KW"/>
</dbReference>
<reference evidence="12 13" key="1">
    <citation type="journal article" date="2013" name="Fungal Biol.">
        <title>Analysis of microsatellite markers in the genome of the plant pathogen Ceratocystis fimbriata.</title>
        <authorList>
            <person name="Simpson M.C."/>
            <person name="Wilken P.M."/>
            <person name="Coetzee M.P."/>
            <person name="Wingfield M.J."/>
            <person name="Wingfield B.D."/>
        </authorList>
    </citation>
    <scope>NUCLEOTIDE SEQUENCE [LARGE SCALE GENOMIC DNA]</scope>
    <source>
        <strain evidence="12 13">CBS 114723</strain>
    </source>
</reference>
<evidence type="ECO:0000256" key="10">
    <source>
        <dbReference type="RuleBase" id="RU364033"/>
    </source>
</evidence>
<comment type="caution">
    <text evidence="12">The sequence shown here is derived from an EMBL/GenBank/DDBJ whole genome shotgun (WGS) entry which is preliminary data.</text>
</comment>
<name>A0A2C5X0S5_9PEZI</name>
<proteinExistence type="inferred from homology"/>
<reference evidence="12 13" key="2">
    <citation type="journal article" date="2013" name="IMA Fungus">
        <title>IMA Genome-F 1: Ceratocystis fimbriata: Draft nuclear genome sequence for the plant pathogen, Ceratocystis fimbriata.</title>
        <authorList>
            <person name="Wilken P.M."/>
            <person name="Steenkamp E.T."/>
            <person name="Wingfield M.J."/>
            <person name="de Beer Z.W."/>
            <person name="Wingfield B.D."/>
        </authorList>
    </citation>
    <scope>NUCLEOTIDE SEQUENCE [LARGE SCALE GENOMIC DNA]</scope>
    <source>
        <strain evidence="12 13">CBS 114723</strain>
    </source>
</reference>
<keyword evidence="7 10" id="KW-0805">Transcription regulation</keyword>
<keyword evidence="8 10" id="KW-0804">Transcription</keyword>